<dbReference type="Proteomes" id="UP001166674">
    <property type="component" value="Unassembled WGS sequence"/>
</dbReference>
<comment type="caution">
    <text evidence="4">The sequence shown here is derived from an EMBL/GenBank/DDBJ whole genome shotgun (WGS) entry which is preliminary data.</text>
</comment>
<protein>
    <submittedName>
        <fullName evidence="4">Uncharacterized protein</fullName>
    </submittedName>
</protein>
<dbReference type="EMBL" id="JAATJV010319502">
    <property type="protein sequence ID" value="MBZ3878290.1"/>
    <property type="molecule type" value="Genomic_DNA"/>
</dbReference>
<sequence>MMKYIETDLNKRKGILAHEEQKVKSKNAEECLYKLLENIHISSAKKTEEMLSNQMLNGIPKMAQGTDEKIKNIISMEDAKAHLLAEEQNKKKDSKTSFMPTNRTVIYVQQN</sequence>
<accession>A0AA41MU96</accession>
<dbReference type="PANTHER" id="PTHR13486:SF2">
    <property type="entry name" value="SPLICING FACTOR C9ORF78"/>
    <property type="match status" value="1"/>
</dbReference>
<keyword evidence="5" id="KW-1185">Reference proteome</keyword>
<dbReference type="AlphaFoldDB" id="A0AA41MU96"/>
<keyword evidence="3" id="KW-0539">Nucleus</keyword>
<dbReference type="GO" id="GO:0005681">
    <property type="term" value="C:spliceosomal complex"/>
    <property type="evidence" value="ECO:0007669"/>
    <property type="project" value="TreeGrafter"/>
</dbReference>
<evidence type="ECO:0000256" key="2">
    <source>
        <dbReference type="ARBA" id="ARBA00007643"/>
    </source>
</evidence>
<dbReference type="PANTHER" id="PTHR13486">
    <property type="entry name" value="TELOMERE LENGTH AND SILENCING PROTEIN 1 TLS1 FAMILY MEMBER"/>
    <property type="match status" value="1"/>
</dbReference>
<gene>
    <name evidence="4" type="ORF">SUZIE_147200</name>
</gene>
<name>A0AA41MU96_SCICA</name>
<evidence type="ECO:0000313" key="5">
    <source>
        <dbReference type="Proteomes" id="UP001166674"/>
    </source>
</evidence>
<comment type="similarity">
    <text evidence="2">Belongs to the TLS1 family.</text>
</comment>
<evidence type="ECO:0000256" key="1">
    <source>
        <dbReference type="ARBA" id="ARBA00004123"/>
    </source>
</evidence>
<dbReference type="GO" id="GO:0000398">
    <property type="term" value="P:mRNA splicing, via spliceosome"/>
    <property type="evidence" value="ECO:0007669"/>
    <property type="project" value="TreeGrafter"/>
</dbReference>
<reference evidence="4" key="1">
    <citation type="submission" date="2020-03" db="EMBL/GenBank/DDBJ databases">
        <title>Studies in the Genomics of Life Span.</title>
        <authorList>
            <person name="Glass D."/>
        </authorList>
    </citation>
    <scope>NUCLEOTIDE SEQUENCE</scope>
    <source>
        <strain evidence="4">SUZIE</strain>
        <tissue evidence="4">Muscle</tissue>
    </source>
</reference>
<comment type="subcellular location">
    <subcellularLocation>
        <location evidence="1">Nucleus</location>
    </subcellularLocation>
</comment>
<proteinExistence type="inferred from homology"/>
<organism evidence="4 5">
    <name type="scientific">Sciurus carolinensis</name>
    <name type="common">Eastern gray squirrel</name>
    <dbReference type="NCBI Taxonomy" id="30640"/>
    <lineage>
        <taxon>Eukaryota</taxon>
        <taxon>Metazoa</taxon>
        <taxon>Chordata</taxon>
        <taxon>Craniata</taxon>
        <taxon>Vertebrata</taxon>
        <taxon>Euteleostomi</taxon>
        <taxon>Mammalia</taxon>
        <taxon>Eutheria</taxon>
        <taxon>Euarchontoglires</taxon>
        <taxon>Glires</taxon>
        <taxon>Rodentia</taxon>
        <taxon>Sciuromorpha</taxon>
        <taxon>Sciuridae</taxon>
        <taxon>Sciurinae</taxon>
        <taxon>Sciurini</taxon>
        <taxon>Sciurus</taxon>
    </lineage>
</organism>
<dbReference type="InterPro" id="IPR010756">
    <property type="entry name" value="Tls1-like"/>
</dbReference>
<evidence type="ECO:0000313" key="4">
    <source>
        <dbReference type="EMBL" id="MBZ3878290.1"/>
    </source>
</evidence>
<dbReference type="Pfam" id="PF07052">
    <property type="entry name" value="Hep_59"/>
    <property type="match status" value="1"/>
</dbReference>
<evidence type="ECO:0000256" key="3">
    <source>
        <dbReference type="ARBA" id="ARBA00023242"/>
    </source>
</evidence>